<feature type="chain" id="PRO_5007856420" evidence="1">
    <location>
        <begin position="19"/>
        <end position="147"/>
    </location>
</feature>
<dbReference type="AlphaFoldDB" id="A0A165D829"/>
<keyword evidence="3" id="KW-1185">Reference proteome</keyword>
<name>A0A165D829_EXIGL</name>
<feature type="signal peptide" evidence="1">
    <location>
        <begin position="1"/>
        <end position="18"/>
    </location>
</feature>
<sequence length="147" mass="16813">MPCFLLALTGTHLAVVLADRPLHSVHLARAPRRPSWEYCASAARLDKWYNEQREFTQKRAPGITITYIRSGTTRNLKRGPDPFSTSTRSTLFMATELSIPRREAAGKVGEARYPFNMSDTIQWPPGVGKRGFIEKEHDTYWVEQYGR</sequence>
<protein>
    <submittedName>
        <fullName evidence="2">Uncharacterized protein</fullName>
    </submittedName>
</protein>
<dbReference type="InParanoid" id="A0A165D829"/>
<evidence type="ECO:0000313" key="2">
    <source>
        <dbReference type="EMBL" id="KZV83976.1"/>
    </source>
</evidence>
<keyword evidence="1" id="KW-0732">Signal</keyword>
<accession>A0A165D829</accession>
<gene>
    <name evidence="2" type="ORF">EXIGLDRAFT_754110</name>
</gene>
<reference evidence="2 3" key="1">
    <citation type="journal article" date="2016" name="Mol. Biol. Evol.">
        <title>Comparative Genomics of Early-Diverging Mushroom-Forming Fungi Provides Insights into the Origins of Lignocellulose Decay Capabilities.</title>
        <authorList>
            <person name="Nagy L.G."/>
            <person name="Riley R."/>
            <person name="Tritt A."/>
            <person name="Adam C."/>
            <person name="Daum C."/>
            <person name="Floudas D."/>
            <person name="Sun H."/>
            <person name="Yadav J.S."/>
            <person name="Pangilinan J."/>
            <person name="Larsson K.H."/>
            <person name="Matsuura K."/>
            <person name="Barry K."/>
            <person name="Labutti K."/>
            <person name="Kuo R."/>
            <person name="Ohm R.A."/>
            <person name="Bhattacharya S.S."/>
            <person name="Shirouzu T."/>
            <person name="Yoshinaga Y."/>
            <person name="Martin F.M."/>
            <person name="Grigoriev I.V."/>
            <person name="Hibbett D.S."/>
        </authorList>
    </citation>
    <scope>NUCLEOTIDE SEQUENCE [LARGE SCALE GENOMIC DNA]</scope>
    <source>
        <strain evidence="2 3">HHB12029</strain>
    </source>
</reference>
<organism evidence="2 3">
    <name type="scientific">Exidia glandulosa HHB12029</name>
    <dbReference type="NCBI Taxonomy" id="1314781"/>
    <lineage>
        <taxon>Eukaryota</taxon>
        <taxon>Fungi</taxon>
        <taxon>Dikarya</taxon>
        <taxon>Basidiomycota</taxon>
        <taxon>Agaricomycotina</taxon>
        <taxon>Agaricomycetes</taxon>
        <taxon>Auriculariales</taxon>
        <taxon>Exidiaceae</taxon>
        <taxon>Exidia</taxon>
    </lineage>
</organism>
<proteinExistence type="predicted"/>
<evidence type="ECO:0000256" key="1">
    <source>
        <dbReference type="SAM" id="SignalP"/>
    </source>
</evidence>
<dbReference type="Proteomes" id="UP000077266">
    <property type="component" value="Unassembled WGS sequence"/>
</dbReference>
<evidence type="ECO:0000313" key="3">
    <source>
        <dbReference type="Proteomes" id="UP000077266"/>
    </source>
</evidence>
<dbReference type="EMBL" id="KV426246">
    <property type="protein sequence ID" value="KZV83976.1"/>
    <property type="molecule type" value="Genomic_DNA"/>
</dbReference>